<evidence type="ECO:0000256" key="11">
    <source>
        <dbReference type="RuleBase" id="RU368036"/>
    </source>
</evidence>
<dbReference type="InterPro" id="IPR000101">
    <property type="entry name" value="GGT_peptidase"/>
</dbReference>
<feature type="binding site" evidence="10">
    <location>
        <begin position="449"/>
        <end position="450"/>
    </location>
    <ligand>
        <name>L-glutamate</name>
        <dbReference type="ChEBI" id="CHEBI:29985"/>
    </ligand>
</feature>
<dbReference type="KEGG" id="pmes:FX988_00152"/>
<protein>
    <recommendedName>
        <fullName evidence="11">Glutathione hydrolase proenzyme</fullName>
        <ecNumber evidence="11">2.3.2.2</ecNumber>
        <ecNumber evidence="11">3.4.19.13</ecNumber>
    </recommendedName>
    <component>
        <recommendedName>
            <fullName evidence="11">Glutathione hydrolase large chain</fullName>
        </recommendedName>
    </component>
    <component>
        <recommendedName>
            <fullName evidence="11">Glutathione hydrolase small chain</fullName>
        </recommendedName>
    </component>
</protein>
<dbReference type="PRINTS" id="PR01210">
    <property type="entry name" value="GGTRANSPTASE"/>
</dbReference>
<organism evidence="13 14">
    <name type="scientific">Paraglaciecola mesophila</name>
    <dbReference type="NCBI Taxonomy" id="197222"/>
    <lineage>
        <taxon>Bacteria</taxon>
        <taxon>Pseudomonadati</taxon>
        <taxon>Pseudomonadota</taxon>
        <taxon>Gammaproteobacteria</taxon>
        <taxon>Alteromonadales</taxon>
        <taxon>Alteromonadaceae</taxon>
        <taxon>Paraglaciecola</taxon>
    </lineage>
</organism>
<comment type="catalytic activity">
    <reaction evidence="8 11">
        <text>an N-terminal (5-L-glutamyl)-[peptide] + an alpha-amino acid = 5-L-glutamyl amino acid + an N-terminal L-alpha-aminoacyl-[peptide]</text>
        <dbReference type="Rhea" id="RHEA:23904"/>
        <dbReference type="Rhea" id="RHEA-COMP:9780"/>
        <dbReference type="Rhea" id="RHEA-COMP:9795"/>
        <dbReference type="ChEBI" id="CHEBI:77644"/>
        <dbReference type="ChEBI" id="CHEBI:78597"/>
        <dbReference type="ChEBI" id="CHEBI:78599"/>
        <dbReference type="ChEBI" id="CHEBI:78608"/>
        <dbReference type="EC" id="2.3.2.2"/>
    </reaction>
</comment>
<dbReference type="PROSITE" id="PS51257">
    <property type="entry name" value="PROKAR_LIPOPROTEIN"/>
    <property type="match status" value="1"/>
</dbReference>
<dbReference type="Pfam" id="PF01019">
    <property type="entry name" value="G_glu_transpept"/>
    <property type="match status" value="1"/>
</dbReference>
<dbReference type="GO" id="GO:0006751">
    <property type="term" value="P:glutathione catabolic process"/>
    <property type="evidence" value="ECO:0007669"/>
    <property type="project" value="UniProtKB-UniRule"/>
</dbReference>
<comment type="catalytic activity">
    <reaction evidence="1 11">
        <text>an S-substituted glutathione + H2O = an S-substituted L-cysteinylglycine + L-glutamate</text>
        <dbReference type="Rhea" id="RHEA:59468"/>
        <dbReference type="ChEBI" id="CHEBI:15377"/>
        <dbReference type="ChEBI" id="CHEBI:29985"/>
        <dbReference type="ChEBI" id="CHEBI:90779"/>
        <dbReference type="ChEBI" id="CHEBI:143103"/>
        <dbReference type="EC" id="3.4.19.13"/>
    </reaction>
</comment>
<comment type="similarity">
    <text evidence="3 11">Belongs to the gamma-glutamyltransferase family.</text>
</comment>
<dbReference type="Proteomes" id="UP000464524">
    <property type="component" value="Chromosome"/>
</dbReference>
<comment type="subunit">
    <text evidence="11">This enzyme consists of two polypeptide chains, which are synthesized in precursor form from a single polypeptide.</text>
</comment>
<dbReference type="GO" id="GO:0103068">
    <property type="term" value="F:leukotriene C4 gamma-glutamyl transferase activity"/>
    <property type="evidence" value="ECO:0007669"/>
    <property type="project" value="UniProtKB-EC"/>
</dbReference>
<dbReference type="Gene3D" id="1.10.246.130">
    <property type="match status" value="1"/>
</dbReference>
<dbReference type="RefSeq" id="WP_160177884.1">
    <property type="nucleotide sequence ID" value="NZ_CP047656.1"/>
</dbReference>
<dbReference type="InterPro" id="IPR043137">
    <property type="entry name" value="GGT_ssub_C"/>
</dbReference>
<dbReference type="UniPathway" id="UPA00204"/>
<evidence type="ECO:0000256" key="5">
    <source>
        <dbReference type="ARBA" id="ARBA00022801"/>
    </source>
</evidence>
<feature type="binding site" evidence="10">
    <location>
        <position position="420"/>
    </location>
    <ligand>
        <name>L-glutamate</name>
        <dbReference type="ChEBI" id="CHEBI:29985"/>
    </ligand>
</feature>
<feature type="binding site" evidence="10">
    <location>
        <position position="104"/>
    </location>
    <ligand>
        <name>L-glutamate</name>
        <dbReference type="ChEBI" id="CHEBI:29985"/>
    </ligand>
</feature>
<keyword evidence="7 11" id="KW-0012">Acyltransferase</keyword>
<evidence type="ECO:0000256" key="12">
    <source>
        <dbReference type="SAM" id="SignalP"/>
    </source>
</evidence>
<keyword evidence="11" id="KW-0317">Glutathione biosynthesis</keyword>
<sequence>MKYSLIVVLSFFMLSACSSPEQAALKTPIASQNEERAGQSAVAMPDAFSADVAQQIMLDGGNAIDAAIAAQFVLAVTLPEAGNIGGGGFMLVYKDQHGDFIDYREQAPLAAHRDMYLDEDGNVVPYQSVIGILSSGVPGTVAGMWLAHQKYGTLPWKDLVEPAVKLAVEGFVMPQKLAGFIHRYSQRLKDKGFDVNFDDYFASAKAGEVFKQPELGETLARIRDQGRDGFYKGKTAKTIADFMAKHKGLINEQDLAEYNAKSRQPITAKWRDYDVLTSPPPSSGGIAIIQWLTMYDQLTKDKTKLEHNSAPYVHLLAEAGKRVFADRAEYLGDPDFVKVPVAELIAPEYIAKRGSDISMNSISVTELVKPGLKESEETTHFSIVDKWGNAVSNTTTINLGFGSGVVVEGAGFLLNDEMDDFSAKPRVANVFGAVGGQANEIHPKKRMLSSMTPTIVLKDNKVSVVTGSPGGTTIISSVYTSILNALEFGMSAQETVDAPRFHHQLLPKDVIRYQDGLTPETVIALEEMGYTMDNNRFGDLHTIISRNGRLDAGSESHGRGKSIVF</sequence>
<dbReference type="EMBL" id="CP047656">
    <property type="protein sequence ID" value="QHJ09944.1"/>
    <property type="molecule type" value="Genomic_DNA"/>
</dbReference>
<dbReference type="PANTHER" id="PTHR43199">
    <property type="entry name" value="GLUTATHIONE HYDROLASE"/>
    <property type="match status" value="1"/>
</dbReference>
<dbReference type="InterPro" id="IPR029055">
    <property type="entry name" value="Ntn_hydrolases_N"/>
</dbReference>
<keyword evidence="12" id="KW-0732">Signal</keyword>
<dbReference type="GO" id="GO:0036374">
    <property type="term" value="F:glutathione hydrolase activity"/>
    <property type="evidence" value="ECO:0007669"/>
    <property type="project" value="UniProtKB-UniRule"/>
</dbReference>
<evidence type="ECO:0000256" key="2">
    <source>
        <dbReference type="ARBA" id="ARBA00001089"/>
    </source>
</evidence>
<feature type="active site" description="Nucleophile" evidence="9">
    <location>
        <position position="378"/>
    </location>
</feature>
<evidence type="ECO:0000256" key="8">
    <source>
        <dbReference type="ARBA" id="ARBA00047417"/>
    </source>
</evidence>
<feature type="chain" id="PRO_5032498375" description="Glutathione hydrolase proenzyme" evidence="12">
    <location>
        <begin position="24"/>
        <end position="565"/>
    </location>
</feature>
<dbReference type="SUPFAM" id="SSF56235">
    <property type="entry name" value="N-terminal nucleophile aminohydrolases (Ntn hydrolases)"/>
    <property type="match status" value="1"/>
</dbReference>
<reference evidence="13 14" key="1">
    <citation type="submission" date="2019-12" db="EMBL/GenBank/DDBJ databases">
        <title>Genome sequencing and assembly of endphytes of Porphyra tenera.</title>
        <authorList>
            <person name="Park J.M."/>
            <person name="Shin R."/>
            <person name="Jo S.H."/>
        </authorList>
    </citation>
    <scope>NUCLEOTIDE SEQUENCE [LARGE SCALE GENOMIC DNA]</scope>
    <source>
        <strain evidence="13 14">GPM4</strain>
    </source>
</reference>
<comment type="catalytic activity">
    <reaction evidence="2 11">
        <text>glutathione + H2O = L-cysteinylglycine + L-glutamate</text>
        <dbReference type="Rhea" id="RHEA:28807"/>
        <dbReference type="ChEBI" id="CHEBI:15377"/>
        <dbReference type="ChEBI" id="CHEBI:29985"/>
        <dbReference type="ChEBI" id="CHEBI:57925"/>
        <dbReference type="ChEBI" id="CHEBI:61694"/>
        <dbReference type="EC" id="3.4.19.13"/>
    </reaction>
</comment>
<feature type="binding site" evidence="10">
    <location>
        <position position="471"/>
    </location>
    <ligand>
        <name>L-glutamate</name>
        <dbReference type="ChEBI" id="CHEBI:29985"/>
    </ligand>
</feature>
<dbReference type="OrthoDB" id="5297205at2"/>
<dbReference type="InterPro" id="IPR055262">
    <property type="entry name" value="GGT_CS"/>
</dbReference>
<feature type="signal peptide" evidence="12">
    <location>
        <begin position="1"/>
        <end position="23"/>
    </location>
</feature>
<keyword evidence="5 11" id="KW-0378">Hydrolase</keyword>
<evidence type="ECO:0000256" key="4">
    <source>
        <dbReference type="ARBA" id="ARBA00022679"/>
    </source>
</evidence>
<dbReference type="InterPro" id="IPR051792">
    <property type="entry name" value="GGT_bact"/>
</dbReference>
<dbReference type="GO" id="GO:0006750">
    <property type="term" value="P:glutathione biosynthetic process"/>
    <property type="evidence" value="ECO:0007669"/>
    <property type="project" value="UniProtKB-KW"/>
</dbReference>
<gene>
    <name evidence="13" type="ORF">FX988_00152</name>
</gene>
<keyword evidence="14" id="KW-1185">Reference proteome</keyword>
<evidence type="ECO:0000256" key="6">
    <source>
        <dbReference type="ARBA" id="ARBA00023145"/>
    </source>
</evidence>
<dbReference type="EC" id="3.4.19.13" evidence="11"/>
<dbReference type="EC" id="2.3.2.2" evidence="11"/>
<evidence type="ECO:0000313" key="13">
    <source>
        <dbReference type="EMBL" id="QHJ09944.1"/>
    </source>
</evidence>
<feature type="binding site" evidence="10">
    <location>
        <begin position="396"/>
        <end position="398"/>
    </location>
    <ligand>
        <name>L-glutamate</name>
        <dbReference type="ChEBI" id="CHEBI:29985"/>
    </ligand>
</feature>
<comment type="pathway">
    <text evidence="11">Sulfur metabolism; glutathione metabolism.</text>
</comment>
<dbReference type="InterPro" id="IPR043138">
    <property type="entry name" value="GGT_lsub"/>
</dbReference>
<keyword evidence="4 11" id="KW-0808">Transferase</keyword>
<proteinExistence type="inferred from homology"/>
<dbReference type="PANTHER" id="PTHR43199:SF1">
    <property type="entry name" value="GLUTATHIONE HYDROLASE PROENZYME"/>
    <property type="match status" value="1"/>
</dbReference>
<name>A0A857JGY3_9ALTE</name>
<keyword evidence="6 11" id="KW-0865">Zymogen</keyword>
<dbReference type="PROSITE" id="PS00462">
    <property type="entry name" value="G_GLU_TRANSPEPTIDASE"/>
    <property type="match status" value="1"/>
</dbReference>
<dbReference type="AlphaFoldDB" id="A0A857JGY3"/>
<evidence type="ECO:0000256" key="1">
    <source>
        <dbReference type="ARBA" id="ARBA00001049"/>
    </source>
</evidence>
<evidence type="ECO:0000256" key="10">
    <source>
        <dbReference type="PIRSR" id="PIRSR600101-2"/>
    </source>
</evidence>
<dbReference type="Gene3D" id="3.60.20.40">
    <property type="match status" value="1"/>
</dbReference>
<accession>A0A857JGY3</accession>
<evidence type="ECO:0000256" key="3">
    <source>
        <dbReference type="ARBA" id="ARBA00009381"/>
    </source>
</evidence>
<evidence type="ECO:0000256" key="7">
    <source>
        <dbReference type="ARBA" id="ARBA00023315"/>
    </source>
</evidence>
<evidence type="ECO:0000313" key="14">
    <source>
        <dbReference type="Proteomes" id="UP000464524"/>
    </source>
</evidence>
<comment type="PTM">
    <text evidence="11">Cleaved by autocatalysis into a large and a small subunit.</text>
</comment>
<evidence type="ECO:0000256" key="9">
    <source>
        <dbReference type="PIRSR" id="PIRSR600101-1"/>
    </source>
</evidence>
<dbReference type="NCBIfam" id="TIGR00066">
    <property type="entry name" value="g_glut_trans"/>
    <property type="match status" value="1"/>
</dbReference>